<organism evidence="2">
    <name type="scientific">uncultured Rubrobacteraceae bacterium</name>
    <dbReference type="NCBI Taxonomy" id="349277"/>
    <lineage>
        <taxon>Bacteria</taxon>
        <taxon>Bacillati</taxon>
        <taxon>Actinomycetota</taxon>
        <taxon>Rubrobacteria</taxon>
        <taxon>Rubrobacterales</taxon>
        <taxon>Rubrobacteraceae</taxon>
        <taxon>environmental samples</taxon>
    </lineage>
</organism>
<feature type="region of interest" description="Disordered" evidence="1">
    <location>
        <begin position="64"/>
        <end position="98"/>
    </location>
</feature>
<feature type="region of interest" description="Disordered" evidence="1">
    <location>
        <begin position="1"/>
        <end position="34"/>
    </location>
</feature>
<feature type="compositionally biased region" description="Basic residues" evidence="1">
    <location>
        <begin position="70"/>
        <end position="83"/>
    </location>
</feature>
<evidence type="ECO:0000313" key="2">
    <source>
        <dbReference type="EMBL" id="CAA9472932.1"/>
    </source>
</evidence>
<sequence length="98" mass="10923">GEGGVVRRRGHLRLQRPRAPADRGPPGSGFVWDRRPPVPDAIRSVFVLCGFCAVAKSCASHSRFAEPGHGLRRHPMRSPRHRSPTGSVIRGTRRRERL</sequence>
<proteinExistence type="predicted"/>
<reference evidence="2" key="1">
    <citation type="submission" date="2020-02" db="EMBL/GenBank/DDBJ databases">
        <authorList>
            <person name="Meier V. D."/>
        </authorList>
    </citation>
    <scope>NUCLEOTIDE SEQUENCE</scope>
    <source>
        <strain evidence="2">AVDCRST_MAG05</strain>
    </source>
</reference>
<accession>A0A6J4RP78</accession>
<protein>
    <submittedName>
        <fullName evidence="2">Uncharacterized protein</fullName>
    </submittedName>
</protein>
<gene>
    <name evidence="2" type="ORF">AVDCRST_MAG05-698</name>
</gene>
<feature type="non-terminal residue" evidence="2">
    <location>
        <position position="1"/>
    </location>
</feature>
<feature type="non-terminal residue" evidence="2">
    <location>
        <position position="98"/>
    </location>
</feature>
<dbReference type="AlphaFoldDB" id="A0A6J4RP78"/>
<dbReference type="EMBL" id="CADCVM010000080">
    <property type="protein sequence ID" value="CAA9472932.1"/>
    <property type="molecule type" value="Genomic_DNA"/>
</dbReference>
<feature type="compositionally biased region" description="Basic residues" evidence="1">
    <location>
        <begin position="1"/>
        <end position="16"/>
    </location>
</feature>
<name>A0A6J4RP78_9ACTN</name>
<evidence type="ECO:0000256" key="1">
    <source>
        <dbReference type="SAM" id="MobiDB-lite"/>
    </source>
</evidence>